<keyword evidence="2" id="KW-1185">Reference proteome</keyword>
<reference evidence="2" key="1">
    <citation type="submission" date="2016-10" db="EMBL/GenBank/DDBJ databases">
        <authorList>
            <person name="Varghese N."/>
            <person name="Submissions S."/>
        </authorList>
    </citation>
    <scope>NUCLEOTIDE SEQUENCE [LARGE SCALE GENOMIC DNA]</scope>
    <source>
        <strain evidence="2">IBRC-M 10761</strain>
    </source>
</reference>
<dbReference type="STRING" id="1416801.SAMN05192553_101458"/>
<proteinExistence type="predicted"/>
<dbReference type="EMBL" id="FNZH01000001">
    <property type="protein sequence ID" value="SEI82973.1"/>
    <property type="molecule type" value="Genomic_DNA"/>
</dbReference>
<dbReference type="Proteomes" id="UP000199403">
    <property type="component" value="Unassembled WGS sequence"/>
</dbReference>
<sequence length="363" mass="41145">MENKLKALPFQVIELDDRVVLKRGLSSMAIPDKSALLIVKVIQKALLQRPLTVDELAGLFTGSLRNLITNFIQHLIAKKFLVPLEEEGPHPIPETESQQDVFYWHFNAQQSQVAAALNEKPWAFVGINQLTKQVLRSLFRDGKQNVWVVDDPSLRNVTFFDDSQRIVDDFWQDGRIRMVPEAQFMQNCQEVGFLIASSEFGSFYLLESWNAFAVKQDIPFYPLLLQNMVGYAGPLVIKDEGPCLECLKLRQNSASSDFAEKRLTEKFAFEGQSVAAYHHSMVTVLAEVGAFDLVKFKSNIQWDLGTLCEVDLLAGSMNKRKLVKAPRCAVCSPMTEMPLINIHRQLTSAESWKDIEQTVGYDE</sequence>
<name>A0A1H6TSD1_9BACT</name>
<gene>
    <name evidence="1" type="ORF">SAMN05192553_101458</name>
</gene>
<dbReference type="Gene3D" id="3.40.50.720">
    <property type="entry name" value="NAD(P)-binding Rossmann-like Domain"/>
    <property type="match status" value="1"/>
</dbReference>
<protein>
    <submittedName>
        <fullName evidence="1">Bacteriocin biosynthesis cyclodehydratase domain-containing protein</fullName>
    </submittedName>
</protein>
<dbReference type="SMR" id="A0A1H6TSD1"/>
<dbReference type="GO" id="GO:0008641">
    <property type="term" value="F:ubiquitin-like modifier activating enzyme activity"/>
    <property type="evidence" value="ECO:0007669"/>
    <property type="project" value="InterPro"/>
</dbReference>
<dbReference type="InterPro" id="IPR035985">
    <property type="entry name" value="Ubiquitin-activating_enz"/>
</dbReference>
<organism evidence="1 2">
    <name type="scientific">Cyclobacterium xiamenense</name>
    <dbReference type="NCBI Taxonomy" id="1297121"/>
    <lineage>
        <taxon>Bacteria</taxon>
        <taxon>Pseudomonadati</taxon>
        <taxon>Bacteroidota</taxon>
        <taxon>Cytophagia</taxon>
        <taxon>Cytophagales</taxon>
        <taxon>Cyclobacteriaceae</taxon>
        <taxon>Cyclobacterium</taxon>
    </lineage>
</organism>
<evidence type="ECO:0000313" key="2">
    <source>
        <dbReference type="Proteomes" id="UP000199403"/>
    </source>
</evidence>
<dbReference type="AlphaFoldDB" id="A0A1H6TSD1"/>
<evidence type="ECO:0000313" key="1">
    <source>
        <dbReference type="EMBL" id="SEI82973.1"/>
    </source>
</evidence>
<dbReference type="OrthoDB" id="9804286at2"/>
<accession>A0A1H6TSD1</accession>
<dbReference type="SUPFAM" id="SSF69572">
    <property type="entry name" value="Activating enzymes of the ubiquitin-like proteins"/>
    <property type="match status" value="1"/>
</dbReference>
<dbReference type="RefSeq" id="WP_092168888.1">
    <property type="nucleotide sequence ID" value="NZ_FNZH01000001.1"/>
</dbReference>